<dbReference type="GeneID" id="92030877"/>
<sequence>MDEEALYPLDQFEQQHKPIQPNPWARPSIQSIAKSAPAALMIITTITTGDDNGPDQTAKITAADGQALEANHPSRCHLDSGLDSTFDGQIRAAARPSACVFGDDHGYARKAAVASELWTLKGATIGDRRKTMLDRCRQRRPLVRFDGRDASETWVGGLAECKREREFQRTTLDDTPPCVEHSHSVACASLRHDGGQDCLYAQASSPKNPENQRRSIREFLSDHGQMVAYGHWDVAACTSYGGTAQQVAHSEMQQQGSAMQQRNAMQVFSLFFFLPCTDSRCSTARLIQPEPLPKQAGAGSLWALR</sequence>
<proteinExistence type="predicted"/>
<protein>
    <submittedName>
        <fullName evidence="1">Uncharacterized protein</fullName>
    </submittedName>
</protein>
<reference evidence="1 2" key="1">
    <citation type="submission" date="2024-04" db="EMBL/GenBank/DDBJ databases">
        <title>Phyllosticta paracitricarpa is synonymous to the EU quarantine fungus P. citricarpa based on phylogenomic analyses.</title>
        <authorList>
            <consortium name="Lawrence Berkeley National Laboratory"/>
            <person name="Van ingen-buijs V.A."/>
            <person name="Van westerhoven A.C."/>
            <person name="Haridas S."/>
            <person name="Skiadas P."/>
            <person name="Martin F."/>
            <person name="Groenewald J.Z."/>
            <person name="Crous P.W."/>
            <person name="Seidl M.F."/>
        </authorList>
    </citation>
    <scope>NUCLEOTIDE SEQUENCE [LARGE SCALE GENOMIC DNA]</scope>
    <source>
        <strain evidence="1 2">CPC 17464</strain>
    </source>
</reference>
<organism evidence="1 2">
    <name type="scientific">Phyllosticta citribraziliensis</name>
    <dbReference type="NCBI Taxonomy" id="989973"/>
    <lineage>
        <taxon>Eukaryota</taxon>
        <taxon>Fungi</taxon>
        <taxon>Dikarya</taxon>
        <taxon>Ascomycota</taxon>
        <taxon>Pezizomycotina</taxon>
        <taxon>Dothideomycetes</taxon>
        <taxon>Dothideomycetes incertae sedis</taxon>
        <taxon>Botryosphaeriales</taxon>
        <taxon>Phyllostictaceae</taxon>
        <taxon>Phyllosticta</taxon>
    </lineage>
</organism>
<accession>A0ABR1M593</accession>
<dbReference type="RefSeq" id="XP_066659048.1">
    <property type="nucleotide sequence ID" value="XM_066797971.1"/>
</dbReference>
<evidence type="ECO:0000313" key="1">
    <source>
        <dbReference type="EMBL" id="KAK7542755.1"/>
    </source>
</evidence>
<name>A0ABR1M593_9PEZI</name>
<keyword evidence="2" id="KW-1185">Reference proteome</keyword>
<comment type="caution">
    <text evidence="1">The sequence shown here is derived from an EMBL/GenBank/DDBJ whole genome shotgun (WGS) entry which is preliminary data.</text>
</comment>
<evidence type="ECO:0000313" key="2">
    <source>
        <dbReference type="Proteomes" id="UP001360953"/>
    </source>
</evidence>
<dbReference type="Proteomes" id="UP001360953">
    <property type="component" value="Unassembled WGS sequence"/>
</dbReference>
<dbReference type="EMBL" id="JBBPEH010000002">
    <property type="protein sequence ID" value="KAK7542755.1"/>
    <property type="molecule type" value="Genomic_DNA"/>
</dbReference>
<gene>
    <name evidence="1" type="ORF">J3D65DRAFT_600469</name>
</gene>